<dbReference type="PANTHER" id="PTHR33376">
    <property type="match status" value="1"/>
</dbReference>
<dbReference type="InterPro" id="IPR018389">
    <property type="entry name" value="DctP_fam"/>
</dbReference>
<dbReference type="Proteomes" id="UP000247978">
    <property type="component" value="Unassembled WGS sequence"/>
</dbReference>
<keyword evidence="1" id="KW-0732">Signal</keyword>
<dbReference type="Gene3D" id="3.40.190.170">
    <property type="entry name" value="Bacterial extracellular solute-binding protein, family 7"/>
    <property type="match status" value="1"/>
</dbReference>
<evidence type="ECO:0000313" key="3">
    <source>
        <dbReference type="Proteomes" id="UP000247978"/>
    </source>
</evidence>
<dbReference type="InterPro" id="IPR038404">
    <property type="entry name" value="TRAP_DctP_sf"/>
</dbReference>
<evidence type="ECO:0000256" key="1">
    <source>
        <dbReference type="ARBA" id="ARBA00022729"/>
    </source>
</evidence>
<dbReference type="AlphaFoldDB" id="A0A2V3VSH9"/>
<gene>
    <name evidence="2" type="ORF">DFR56_11486</name>
</gene>
<proteinExistence type="predicted"/>
<organism evidence="2 3">
    <name type="scientific">Pseudogracilibacillus auburnensis</name>
    <dbReference type="NCBI Taxonomy" id="1494959"/>
    <lineage>
        <taxon>Bacteria</taxon>
        <taxon>Bacillati</taxon>
        <taxon>Bacillota</taxon>
        <taxon>Bacilli</taxon>
        <taxon>Bacillales</taxon>
        <taxon>Bacillaceae</taxon>
        <taxon>Pseudogracilibacillus</taxon>
    </lineage>
</organism>
<dbReference type="EMBL" id="QJJQ01000014">
    <property type="protein sequence ID" value="PXW83801.1"/>
    <property type="molecule type" value="Genomic_DNA"/>
</dbReference>
<dbReference type="PANTHER" id="PTHR33376:SF4">
    <property type="entry name" value="SIALIC ACID-BINDING PERIPLASMIC PROTEIN SIAP"/>
    <property type="match status" value="1"/>
</dbReference>
<keyword evidence="3" id="KW-1185">Reference proteome</keyword>
<name>A0A2V3VSH9_9BACI</name>
<evidence type="ECO:0000313" key="2">
    <source>
        <dbReference type="EMBL" id="PXW83801.1"/>
    </source>
</evidence>
<dbReference type="CDD" id="cd13602">
    <property type="entry name" value="PBP2_TRAP_BpDctp6_7"/>
    <property type="match status" value="1"/>
</dbReference>
<sequence>MQKYINRSVNVINKLTIQGETIMKRSVLTLLTLLFIMTIALVGCGNKEEESNANEGTNDSNTNDESVDSVEWIANEVYPEDNHNSKALYDFAEKLDEATDGKVQLDVMVGGALGYEGPELLTAVRDNAVPVSDMLVSGVAGDEPLFEIVTLPFLVQNFDEGKLLNEIARPYFDQVAEEKWNQKILYVTPWPAAGFWTKDKVESVEDMKGLKMRTYDKNGALVVEAGGGTPHPLPFSEVYSSLSTGVIDSVLTSTPTAVDASFWEVLDFYSPVSVTMATNFVTVNLDEFNKLDEALQATILEVGKEMEEKVWTDVAELDKEQEAISNENGITTLEPSEEFLQELSDLTEDIRNDWLETAPEEAKEIVEKFNEEVGR</sequence>
<protein>
    <submittedName>
        <fullName evidence="2">TRAP-type C4-dicarboxylate transport system substrate-binding protein</fullName>
    </submittedName>
</protein>
<dbReference type="GO" id="GO:0055085">
    <property type="term" value="P:transmembrane transport"/>
    <property type="evidence" value="ECO:0007669"/>
    <property type="project" value="InterPro"/>
</dbReference>
<reference evidence="2 3" key="1">
    <citation type="submission" date="2018-05" db="EMBL/GenBank/DDBJ databases">
        <title>Genomic Encyclopedia of Type Strains, Phase IV (KMG-IV): sequencing the most valuable type-strain genomes for metagenomic binning, comparative biology and taxonomic classification.</title>
        <authorList>
            <person name="Goeker M."/>
        </authorList>
    </citation>
    <scope>NUCLEOTIDE SEQUENCE [LARGE SCALE GENOMIC DNA]</scope>
    <source>
        <strain evidence="2 3">DSM 28556</strain>
    </source>
</reference>
<dbReference type="Pfam" id="PF03480">
    <property type="entry name" value="DctP"/>
    <property type="match status" value="1"/>
</dbReference>
<accession>A0A2V3VSH9</accession>
<dbReference type="NCBIfam" id="NF037995">
    <property type="entry name" value="TRAP_S1"/>
    <property type="match status" value="1"/>
</dbReference>
<comment type="caution">
    <text evidence="2">The sequence shown here is derived from an EMBL/GenBank/DDBJ whole genome shotgun (WGS) entry which is preliminary data.</text>
</comment>